<dbReference type="RefSeq" id="WP_093573042.1">
    <property type="nucleotide sequence ID" value="NZ_FOWC01000002.1"/>
</dbReference>
<gene>
    <name evidence="1" type="ORF">SAMN05421854_102462</name>
</gene>
<name>A0A1I5IH26_9PSEU</name>
<dbReference type="OrthoDB" id="3630442at2"/>
<dbReference type="Proteomes" id="UP000199137">
    <property type="component" value="Unassembled WGS sequence"/>
</dbReference>
<evidence type="ECO:0000313" key="2">
    <source>
        <dbReference type="Proteomes" id="UP000199137"/>
    </source>
</evidence>
<protein>
    <recommendedName>
        <fullName evidence="3">DUF3168 domain-containing protein</fullName>
    </recommendedName>
</protein>
<organism evidence="1 2">
    <name type="scientific">Amycolatopsis rubida</name>
    <dbReference type="NCBI Taxonomy" id="112413"/>
    <lineage>
        <taxon>Bacteria</taxon>
        <taxon>Bacillati</taxon>
        <taxon>Actinomycetota</taxon>
        <taxon>Actinomycetes</taxon>
        <taxon>Pseudonocardiales</taxon>
        <taxon>Pseudonocardiaceae</taxon>
        <taxon>Amycolatopsis</taxon>
    </lineage>
</organism>
<accession>A0A1I5IH26</accession>
<sequence>MTGVVTAHHAAILGLLQAGSPSFTVYDGQVPDQPSFPYAVLYGDTGIDDGTKLCGNPDLATFRFQVTSVGLTAASALVVVDQTRERVLGIRPAVAGWSLNRIRKETSLPVREDRDVTDTATHRHPLYGVDTYVFESRKD</sequence>
<dbReference type="EMBL" id="FOWC01000002">
    <property type="protein sequence ID" value="SFO59724.1"/>
    <property type="molecule type" value="Genomic_DNA"/>
</dbReference>
<evidence type="ECO:0000313" key="1">
    <source>
        <dbReference type="EMBL" id="SFO59724.1"/>
    </source>
</evidence>
<reference evidence="1 2" key="1">
    <citation type="submission" date="2016-10" db="EMBL/GenBank/DDBJ databases">
        <authorList>
            <person name="de Groot N.N."/>
        </authorList>
    </citation>
    <scope>NUCLEOTIDE SEQUENCE [LARGE SCALE GENOMIC DNA]</scope>
    <source>
        <strain evidence="1 2">DSM 44637</strain>
    </source>
</reference>
<proteinExistence type="predicted"/>
<dbReference type="STRING" id="112413.SAMN05421854_102462"/>
<evidence type="ECO:0008006" key="3">
    <source>
        <dbReference type="Google" id="ProtNLM"/>
    </source>
</evidence>
<dbReference type="AlphaFoldDB" id="A0A1I5IH26"/>